<comment type="subcellular location">
    <subcellularLocation>
        <location evidence="10">Mitochondrion inner membrane</location>
        <topology evidence="10">Peripheral membrane protein</topology>
        <orientation evidence="10">Intermembrane side</orientation>
    </subcellularLocation>
</comment>
<dbReference type="SUPFAM" id="SSF144122">
    <property type="entry name" value="Tim10-like"/>
    <property type="match status" value="1"/>
</dbReference>
<dbReference type="OrthoDB" id="7813104at2759"/>
<comment type="function">
    <text evidence="10">Mitochondrial intermembrane chaperone that participates in the import and insertion of some multi-pass transmembrane proteins into the mitochondrial inner membrane. Also required for the transfer of beta-barrel precursors from the TOM complex to the sorting and assembly machinery (SAM complex) of the outer membrane. Acts as a chaperone-like protein that protects the hydrophobic precursors from aggregation and guide them through the mitochondrial intermembrane space.</text>
</comment>
<proteinExistence type="inferred from homology"/>
<dbReference type="Pfam" id="PF02953">
    <property type="entry name" value="zf-Tim10_DDP"/>
    <property type="match status" value="1"/>
</dbReference>
<protein>
    <recommendedName>
        <fullName evidence="10">Mitochondrial import inner membrane translocase subunit</fullName>
    </recommendedName>
</protein>
<organism evidence="12 13">
    <name type="scientific">Protopolystoma xenopodis</name>
    <dbReference type="NCBI Taxonomy" id="117903"/>
    <lineage>
        <taxon>Eukaryota</taxon>
        <taxon>Metazoa</taxon>
        <taxon>Spiralia</taxon>
        <taxon>Lophotrochozoa</taxon>
        <taxon>Platyhelminthes</taxon>
        <taxon>Monogenea</taxon>
        <taxon>Polyopisthocotylea</taxon>
        <taxon>Polystomatidea</taxon>
        <taxon>Polystomatidae</taxon>
        <taxon>Protopolystoma</taxon>
    </lineage>
</organism>
<dbReference type="InterPro" id="IPR004217">
    <property type="entry name" value="Tim10-like"/>
</dbReference>
<keyword evidence="5 10" id="KW-0653">Protein transport</keyword>
<keyword evidence="2 10" id="KW-0813">Transport</keyword>
<evidence type="ECO:0000256" key="7">
    <source>
        <dbReference type="ARBA" id="ARBA00023128"/>
    </source>
</evidence>
<dbReference type="GO" id="GO:0015031">
    <property type="term" value="P:protein transport"/>
    <property type="evidence" value="ECO:0007669"/>
    <property type="project" value="UniProtKB-KW"/>
</dbReference>
<dbReference type="EMBL" id="CAAALY010258108">
    <property type="protein sequence ID" value="VEL38504.1"/>
    <property type="molecule type" value="Genomic_DNA"/>
</dbReference>
<sequence length="92" mass="10210">MEDSLAGLNSLTGAQKTQLMEQLKAEIAIASAKELLEKMSVKCFEKCITKPGSSFDNSEQKCVSLCMDRYIDSWNLVSKAFAARIKREADKS</sequence>
<dbReference type="FunFam" id="1.10.287.810:FF:000001">
    <property type="entry name" value="mitochondrial import inner membrane translocase subunit TIM13"/>
    <property type="match status" value="1"/>
</dbReference>
<keyword evidence="7 10" id="KW-0496">Mitochondrion</keyword>
<evidence type="ECO:0000313" key="13">
    <source>
        <dbReference type="Proteomes" id="UP000784294"/>
    </source>
</evidence>
<keyword evidence="6 10" id="KW-0811">Translocation</keyword>
<evidence type="ECO:0000256" key="8">
    <source>
        <dbReference type="ARBA" id="ARBA00023157"/>
    </source>
</evidence>
<dbReference type="Gene3D" id="1.10.287.810">
    <property type="entry name" value="Mitochondrial import inner membrane translocase subunit tim13 like domains"/>
    <property type="match status" value="1"/>
</dbReference>
<keyword evidence="3" id="KW-0479">Metal-binding</keyword>
<keyword evidence="4" id="KW-0862">Zinc</keyword>
<gene>
    <name evidence="12" type="ORF">PXEA_LOCUS31944</name>
</gene>
<evidence type="ECO:0000256" key="6">
    <source>
        <dbReference type="ARBA" id="ARBA00023010"/>
    </source>
</evidence>
<keyword evidence="8 10" id="KW-1015">Disulfide bond</keyword>
<keyword evidence="13" id="KW-1185">Reference proteome</keyword>
<evidence type="ECO:0000256" key="2">
    <source>
        <dbReference type="ARBA" id="ARBA00022448"/>
    </source>
</evidence>
<comment type="subunit">
    <text evidence="10">Heterohexamer.</text>
</comment>
<comment type="caution">
    <text evidence="12">The sequence shown here is derived from an EMBL/GenBank/DDBJ whole genome shotgun (WGS) entry which is preliminary data.</text>
</comment>
<dbReference type="AlphaFoldDB" id="A0A448XJY7"/>
<name>A0A448XJY7_9PLAT</name>
<evidence type="ECO:0000259" key="11">
    <source>
        <dbReference type="Pfam" id="PF02953"/>
    </source>
</evidence>
<feature type="domain" description="Tim10-like" evidence="11">
    <location>
        <begin position="22"/>
        <end position="82"/>
    </location>
</feature>
<evidence type="ECO:0000256" key="10">
    <source>
        <dbReference type="RuleBase" id="RU367043"/>
    </source>
</evidence>
<evidence type="ECO:0000256" key="1">
    <source>
        <dbReference type="ARBA" id="ARBA00006720"/>
    </source>
</evidence>
<accession>A0A448XJY7</accession>
<evidence type="ECO:0000256" key="9">
    <source>
        <dbReference type="ARBA" id="ARBA00023186"/>
    </source>
</evidence>
<evidence type="ECO:0000256" key="5">
    <source>
        <dbReference type="ARBA" id="ARBA00022927"/>
    </source>
</evidence>
<dbReference type="GO" id="GO:0042719">
    <property type="term" value="C:mitochondrial intermembrane space chaperone complex"/>
    <property type="evidence" value="ECO:0007669"/>
    <property type="project" value="UniProtKB-ARBA"/>
</dbReference>
<dbReference type="Proteomes" id="UP000784294">
    <property type="component" value="Unassembled WGS sequence"/>
</dbReference>
<dbReference type="InterPro" id="IPR035427">
    <property type="entry name" value="Tim10-like_dom_sf"/>
</dbReference>
<dbReference type="GO" id="GO:0045039">
    <property type="term" value="P:protein insertion into mitochondrial inner membrane"/>
    <property type="evidence" value="ECO:0007669"/>
    <property type="project" value="UniProtKB-ARBA"/>
</dbReference>
<evidence type="ECO:0000313" key="12">
    <source>
        <dbReference type="EMBL" id="VEL38504.1"/>
    </source>
</evidence>
<comment type="similarity">
    <text evidence="1 10">Belongs to the small Tim family.</text>
</comment>
<evidence type="ECO:0000256" key="4">
    <source>
        <dbReference type="ARBA" id="ARBA00022833"/>
    </source>
</evidence>
<keyword evidence="10" id="KW-0999">Mitochondrion inner membrane</keyword>
<keyword evidence="10" id="KW-0472">Membrane</keyword>
<reference evidence="12" key="1">
    <citation type="submission" date="2018-11" db="EMBL/GenBank/DDBJ databases">
        <authorList>
            <consortium name="Pathogen Informatics"/>
        </authorList>
    </citation>
    <scope>NUCLEOTIDE SEQUENCE</scope>
</reference>
<keyword evidence="9 10" id="KW-0143">Chaperone</keyword>
<dbReference type="GO" id="GO:0046872">
    <property type="term" value="F:metal ion binding"/>
    <property type="evidence" value="ECO:0007669"/>
    <property type="project" value="UniProtKB-KW"/>
</dbReference>
<evidence type="ECO:0000256" key="3">
    <source>
        <dbReference type="ARBA" id="ARBA00022723"/>
    </source>
</evidence>
<comment type="domain">
    <text evidence="10">The twin CX3C motif contains 4 conserved Cys residues that form 2 disulfide bonds in the mitochondrial intermembrane space.</text>
</comment>
<dbReference type="GO" id="GO:0005743">
    <property type="term" value="C:mitochondrial inner membrane"/>
    <property type="evidence" value="ECO:0007669"/>
    <property type="project" value="UniProtKB-SubCell"/>
</dbReference>